<evidence type="ECO:0000256" key="3">
    <source>
        <dbReference type="ARBA" id="ARBA00032942"/>
    </source>
</evidence>
<dbReference type="GO" id="GO:0036396">
    <property type="term" value="C:RNA N6-methyladenosine methyltransferase complex"/>
    <property type="evidence" value="ECO:0007669"/>
    <property type="project" value="TreeGrafter"/>
</dbReference>
<evidence type="ECO:0000256" key="4">
    <source>
        <dbReference type="ARBA" id="ARBA00049757"/>
    </source>
</evidence>
<sequence length="277" mass="30707">MTEPEASGSSGYSNTMAALKARSNRRKQLLAQSLGAASVEDLGTMLASDKRTVQQRNDDQCVSVHSSQPPRTNLGLLKSAAPSSINTSCLEEPEAFVIAKAQPASDVDGPIKEDRKRKRTNSDASSTTSSIGEKVVFDDYYKVLKEDEKIYKGSSTFLKGTQSANPHNDYSQNFVDSGQRPQNFIRDPGLGERFDEYPKLKELIALKDTLALETATKPMYLQADLRNFRLRDLNARFDVILIEPPLAEYQQKAGLMSGQEVWDWDMIESMDIGSVAE</sequence>
<evidence type="ECO:0000313" key="8">
    <source>
        <dbReference type="WBParaSite" id="PSAMB.scaffold10347size4143.g33235.t1"/>
    </source>
</evidence>
<organism evidence="7 8">
    <name type="scientific">Plectus sambesii</name>
    <dbReference type="NCBI Taxonomy" id="2011161"/>
    <lineage>
        <taxon>Eukaryota</taxon>
        <taxon>Metazoa</taxon>
        <taxon>Ecdysozoa</taxon>
        <taxon>Nematoda</taxon>
        <taxon>Chromadorea</taxon>
        <taxon>Plectida</taxon>
        <taxon>Plectina</taxon>
        <taxon>Plectoidea</taxon>
        <taxon>Plectidae</taxon>
        <taxon>Plectus</taxon>
    </lineage>
</organism>
<dbReference type="PANTHER" id="PTHR13107:SF0">
    <property type="entry name" value="N6-ADENOSINE-METHYLTRANSFERASE NON-CATALYTIC SUBUNIT"/>
    <property type="match status" value="1"/>
</dbReference>
<evidence type="ECO:0000256" key="1">
    <source>
        <dbReference type="ARBA" id="ARBA00004123"/>
    </source>
</evidence>
<dbReference type="PANTHER" id="PTHR13107">
    <property type="entry name" value="N6-ADENOSINE-METHYLTRANSFERASE NON-CATALYTIC SUBUNIT"/>
    <property type="match status" value="1"/>
</dbReference>
<reference evidence="8" key="1">
    <citation type="submission" date="2022-11" db="UniProtKB">
        <authorList>
            <consortium name="WormBaseParasite"/>
        </authorList>
    </citation>
    <scope>IDENTIFICATION</scope>
</reference>
<keyword evidence="2" id="KW-0539">Nucleus</keyword>
<accession>A0A914UI42</accession>
<evidence type="ECO:0000256" key="6">
    <source>
        <dbReference type="SAM" id="MobiDB-lite"/>
    </source>
</evidence>
<evidence type="ECO:0000256" key="5">
    <source>
        <dbReference type="PROSITE-ProRule" id="PRU00489"/>
    </source>
</evidence>
<dbReference type="Proteomes" id="UP000887566">
    <property type="component" value="Unplaced"/>
</dbReference>
<dbReference type="PROSITE" id="PS51143">
    <property type="entry name" value="MT_A70"/>
    <property type="match status" value="1"/>
</dbReference>
<dbReference type="GO" id="GO:0005634">
    <property type="term" value="C:nucleus"/>
    <property type="evidence" value="ECO:0007669"/>
    <property type="project" value="UniProtKB-SubCell"/>
</dbReference>
<evidence type="ECO:0000313" key="7">
    <source>
        <dbReference type="Proteomes" id="UP000887566"/>
    </source>
</evidence>
<protein>
    <recommendedName>
        <fullName evidence="4">N(6)-adenosine-methyltransferase non-catalytic subunit METTL14</fullName>
    </recommendedName>
    <alternativeName>
        <fullName evidence="3">Methyltransferase-like protein 14</fullName>
    </alternativeName>
</protein>
<evidence type="ECO:0000256" key="2">
    <source>
        <dbReference type="ARBA" id="ARBA00023242"/>
    </source>
</evidence>
<dbReference type="WBParaSite" id="PSAMB.scaffold10347size4143.g33235.t1">
    <property type="protein sequence ID" value="PSAMB.scaffold10347size4143.g33235.t1"/>
    <property type="gene ID" value="PSAMB.scaffold10347size4143.g33235"/>
</dbReference>
<keyword evidence="7" id="KW-1185">Reference proteome</keyword>
<feature type="compositionally biased region" description="Polar residues" evidence="6">
    <location>
        <begin position="7"/>
        <end position="16"/>
    </location>
</feature>
<feature type="region of interest" description="Disordered" evidence="6">
    <location>
        <begin position="1"/>
        <end position="27"/>
    </location>
</feature>
<comment type="subcellular location">
    <subcellularLocation>
        <location evidence="1">Nucleus</location>
    </subcellularLocation>
</comment>
<comment type="similarity">
    <text evidence="5">Belongs to the MT-A70-like family.</text>
</comment>
<dbReference type="InterPro" id="IPR045123">
    <property type="entry name" value="METTL14-like"/>
</dbReference>
<dbReference type="AlphaFoldDB" id="A0A914UI42"/>
<name>A0A914UI42_9BILA</name>
<dbReference type="InterPro" id="IPR007757">
    <property type="entry name" value="MT-A70-like"/>
</dbReference>
<proteinExistence type="inferred from homology"/>
<feature type="region of interest" description="Disordered" evidence="6">
    <location>
        <begin position="106"/>
        <end position="128"/>
    </location>
</feature>
<dbReference type="GO" id="GO:0003729">
    <property type="term" value="F:mRNA binding"/>
    <property type="evidence" value="ECO:0007669"/>
    <property type="project" value="TreeGrafter"/>
</dbReference>